<gene>
    <name evidence="3" type="ORF">NKR23_g12238</name>
</gene>
<organism evidence="3 4">
    <name type="scientific">Pleurostoma richardsiae</name>
    <dbReference type="NCBI Taxonomy" id="41990"/>
    <lineage>
        <taxon>Eukaryota</taxon>
        <taxon>Fungi</taxon>
        <taxon>Dikarya</taxon>
        <taxon>Ascomycota</taxon>
        <taxon>Pezizomycotina</taxon>
        <taxon>Sordariomycetes</taxon>
        <taxon>Sordariomycetidae</taxon>
        <taxon>Calosphaeriales</taxon>
        <taxon>Pleurostomataceae</taxon>
        <taxon>Pleurostoma</taxon>
    </lineage>
</organism>
<proteinExistence type="predicted"/>
<evidence type="ECO:0000313" key="3">
    <source>
        <dbReference type="EMBL" id="KAJ9130358.1"/>
    </source>
</evidence>
<keyword evidence="2" id="KW-1133">Transmembrane helix</keyword>
<dbReference type="AlphaFoldDB" id="A0AA38R0F8"/>
<feature type="transmembrane region" description="Helical" evidence="2">
    <location>
        <begin position="578"/>
        <end position="604"/>
    </location>
</feature>
<comment type="caution">
    <text evidence="3">The sequence shown here is derived from an EMBL/GenBank/DDBJ whole genome shotgun (WGS) entry which is preliminary data.</text>
</comment>
<sequence length="789" mass="86923">MSNYTIRTGVWLNYDYSSPVVGATLTVPIRWGNYLIAALSSLVAWAGTRAWSILSLYIHQRLAARQGHDALHQQLQILFRGGGSVFDAMIDSLDLQRAWHGRAKRVKRRTLSLTALSALFFLAFAAAGVFVAEVATKSYQDVLVLATQSDCGDFYLNAPDQEAYNFRGGRDVDPAFMNTIATYQNEQMVQARDYARSAYSGAHPKDASFVQSTLPFSSGEVPCPWSINTTCLGPNMTQGPAWQMDSGLLDSHVHFGMNSSPKDRVKFRKLVTCGVVDTTNLTTDTYTLTQEFLGREVNSSYIGVIVAYSEDYPNGLISFEINANQVFSRTGFNAQRSFWRADIPDERVREEILLGPPFNAADGDVTTWVVTQGSMFYYFPADDPLFLAHEAVFGETSSSQNPDLPVYYPTNAFGMVVCKDQMQFCNPVNGRCTGMNGIWGLGNDIYRYNNLDYNDVQRVTAMRMFETINLVGQFGTSGAFGPSGLTVAELNSYNVAWVPATQWISEVQLWFETNLASLQYSLLEWAVKPWPTGHPEVLYPNVNMSYLNTAYRLLNLTASFDYLCQNQLIRSTAAVQNFSVLALVLVIVFSVTIIAISAALPACLRSVRERHLKKGRDLSGAAEAGRVARLADQKYQMLAIVLENAGVGTWERSKADIPVTVEPVAVCKPFEKGGLARYPSAPCIVCRTNTDGGMPMPEARQKSALIVQTEEAMEDPRGIVAQRMETSSTIPSRAESETSETTGPTLAASGDDLGLSRETLDEVDTAAEPVSTRIERSAPRTGAAEEPRH</sequence>
<reference evidence="3" key="1">
    <citation type="submission" date="2022-07" db="EMBL/GenBank/DDBJ databases">
        <title>Fungi with potential for degradation of polypropylene.</title>
        <authorList>
            <person name="Gostincar C."/>
        </authorList>
    </citation>
    <scope>NUCLEOTIDE SEQUENCE</scope>
    <source>
        <strain evidence="3">EXF-13308</strain>
    </source>
</reference>
<keyword evidence="2" id="KW-0472">Membrane</keyword>
<feature type="transmembrane region" description="Helical" evidence="2">
    <location>
        <begin position="111"/>
        <end position="132"/>
    </location>
</feature>
<protein>
    <submittedName>
        <fullName evidence="3">Uncharacterized protein</fullName>
    </submittedName>
</protein>
<evidence type="ECO:0000256" key="2">
    <source>
        <dbReference type="SAM" id="Phobius"/>
    </source>
</evidence>
<dbReference type="Proteomes" id="UP001174694">
    <property type="component" value="Unassembled WGS sequence"/>
</dbReference>
<keyword evidence="2" id="KW-0812">Transmembrane</keyword>
<accession>A0AA38R0F8</accession>
<keyword evidence="4" id="KW-1185">Reference proteome</keyword>
<name>A0AA38R0F8_9PEZI</name>
<feature type="region of interest" description="Disordered" evidence="1">
    <location>
        <begin position="723"/>
        <end position="789"/>
    </location>
</feature>
<dbReference type="EMBL" id="JANBVO010000093">
    <property type="protein sequence ID" value="KAJ9130358.1"/>
    <property type="molecule type" value="Genomic_DNA"/>
</dbReference>
<evidence type="ECO:0000313" key="4">
    <source>
        <dbReference type="Proteomes" id="UP001174694"/>
    </source>
</evidence>
<evidence type="ECO:0000256" key="1">
    <source>
        <dbReference type="SAM" id="MobiDB-lite"/>
    </source>
</evidence>
<feature type="compositionally biased region" description="Basic and acidic residues" evidence="1">
    <location>
        <begin position="773"/>
        <end position="789"/>
    </location>
</feature>